<dbReference type="GO" id="GO:0008270">
    <property type="term" value="F:zinc ion binding"/>
    <property type="evidence" value="ECO:0007669"/>
    <property type="project" value="InterPro"/>
</dbReference>
<feature type="region of interest" description="Disordered" evidence="8">
    <location>
        <begin position="90"/>
        <end position="169"/>
    </location>
</feature>
<dbReference type="GO" id="GO:0005634">
    <property type="term" value="C:nucleus"/>
    <property type="evidence" value="ECO:0007669"/>
    <property type="project" value="UniProtKB-SubCell"/>
</dbReference>
<dbReference type="InterPro" id="IPR036864">
    <property type="entry name" value="Zn2-C6_fun-type_DNA-bd_sf"/>
</dbReference>
<dbReference type="STRING" id="1450537.A0A395HPK5"/>
<dbReference type="Proteomes" id="UP000248961">
    <property type="component" value="Unassembled WGS sequence"/>
</dbReference>
<evidence type="ECO:0000256" key="8">
    <source>
        <dbReference type="SAM" id="MobiDB-lite"/>
    </source>
</evidence>
<keyword evidence="7" id="KW-0539">Nucleus</keyword>
<feature type="region of interest" description="Disordered" evidence="8">
    <location>
        <begin position="615"/>
        <end position="642"/>
    </location>
</feature>
<dbReference type="InterPro" id="IPR051089">
    <property type="entry name" value="prtT"/>
</dbReference>
<accession>A0A395HPK5</accession>
<protein>
    <submittedName>
        <fullName evidence="10">C6 zinc finger domain protein</fullName>
    </submittedName>
</protein>
<dbReference type="VEuPathDB" id="FungiDB:BO97DRAFT_350924"/>
<evidence type="ECO:0000256" key="3">
    <source>
        <dbReference type="ARBA" id="ARBA00022833"/>
    </source>
</evidence>
<proteinExistence type="predicted"/>
<name>A0A395HPK5_ASPHC</name>
<evidence type="ECO:0000256" key="1">
    <source>
        <dbReference type="ARBA" id="ARBA00004123"/>
    </source>
</evidence>
<evidence type="ECO:0000256" key="4">
    <source>
        <dbReference type="ARBA" id="ARBA00023015"/>
    </source>
</evidence>
<evidence type="ECO:0000256" key="2">
    <source>
        <dbReference type="ARBA" id="ARBA00022723"/>
    </source>
</evidence>
<keyword evidence="6" id="KW-0804">Transcription</keyword>
<dbReference type="CDD" id="cd12148">
    <property type="entry name" value="fungal_TF_MHR"/>
    <property type="match status" value="1"/>
</dbReference>
<dbReference type="CDD" id="cd00067">
    <property type="entry name" value="GAL4"/>
    <property type="match status" value="1"/>
</dbReference>
<feature type="compositionally biased region" description="Basic and acidic residues" evidence="8">
    <location>
        <begin position="105"/>
        <end position="115"/>
    </location>
</feature>
<evidence type="ECO:0000259" key="9">
    <source>
        <dbReference type="PROSITE" id="PS00463"/>
    </source>
</evidence>
<dbReference type="SMART" id="SM00066">
    <property type="entry name" value="GAL4"/>
    <property type="match status" value="1"/>
</dbReference>
<dbReference type="OrthoDB" id="3365636at2759"/>
<dbReference type="PROSITE" id="PS00463">
    <property type="entry name" value="ZN2_CY6_FUNGAL_1"/>
    <property type="match status" value="1"/>
</dbReference>
<dbReference type="FunFam" id="4.10.240.10:FF:000003">
    <property type="entry name" value="C6 transcription factor (Leu3)"/>
    <property type="match status" value="1"/>
</dbReference>
<feature type="compositionally biased region" description="Polar residues" evidence="8">
    <location>
        <begin position="123"/>
        <end position="136"/>
    </location>
</feature>
<organism evidence="10 11">
    <name type="scientific">Aspergillus homomorphus (strain CBS 101889)</name>
    <dbReference type="NCBI Taxonomy" id="1450537"/>
    <lineage>
        <taxon>Eukaryota</taxon>
        <taxon>Fungi</taxon>
        <taxon>Dikarya</taxon>
        <taxon>Ascomycota</taxon>
        <taxon>Pezizomycotina</taxon>
        <taxon>Eurotiomycetes</taxon>
        <taxon>Eurotiomycetidae</taxon>
        <taxon>Eurotiales</taxon>
        <taxon>Aspergillaceae</taxon>
        <taxon>Aspergillus</taxon>
        <taxon>Aspergillus subgen. Circumdati</taxon>
    </lineage>
</organism>
<feature type="region of interest" description="Disordered" evidence="8">
    <location>
        <begin position="710"/>
        <end position="741"/>
    </location>
</feature>
<sequence length="757" mass="84765">MSTTPNMLPGDSHLVHQTAATPQLNRSCESCRGLKVRCLPDPSTPNQCQRCAKANRTCVFVAPQRRRPRKRTDSRVAQLEKEMRQMRSLLKDRLRADESSAESATSEREESREPDLAVEPNEAISTITDAPSSGADSNRPMDLSPSFPSTSPYPNTYDGGPVNTPVVNPTPNPYPYDAIPREDVIDRGLVSLEYANELVAFYVTELTAFAPIVVLPPHTTATQLRSSRPVLFLSVIAAASVSLDAQLAALLNQEIIRVYAERFFINGDKSLELVQALMIMIVFYHPPDSPLKLQFFQYTHIAATMALEIGLASKRRVDKSNDRRASKRATFDEQMAGQARTILYCYHLTSVIAMKTRRPNLLLFNDWLAECVKHLERSPNAVDRHMATWFDLQRIVDESMTSFGLDDTSSTAPLTESRLQAILRWFDNRMLSWRKELPLDMLTVPMTFEYHYTNLAIYELAVGEGYRDPDAIKQQFYTLPSPEGKVKSTGTQLSAVRVDITIKWMNAAHEMLDFFLSCDTEMLRKIPNLIYTRVGTAMMSLLKIYFSVSAGALGKFITSETVNVDKYLDAMTQRLAEASGGQKYKIPSRWYYVVAVKARNWYDRLQQQQRQKAVGLSSTINAGPSASQSHVSSQKQPSFDPSHQNMPLGMGYNILPIAPFHPIAGGYGVPAPVDQIWSPDQGGFRNVSNASQFSGYQTPNPMLSPQYVYDMQQQQQQQRTPSVSSLQGNPSPPKTGMELDEWLPDGSVFALPTLPGF</sequence>
<dbReference type="SUPFAM" id="SSF57701">
    <property type="entry name" value="Zn2/Cys6 DNA-binding domain"/>
    <property type="match status" value="1"/>
</dbReference>
<keyword evidence="4" id="KW-0805">Transcription regulation</keyword>
<dbReference type="PANTHER" id="PTHR31845:SF39">
    <property type="entry name" value="TRANSCRIPTION FACTOR PBCR-RELATED"/>
    <property type="match status" value="1"/>
</dbReference>
<dbReference type="GO" id="GO:0000976">
    <property type="term" value="F:transcription cis-regulatory region binding"/>
    <property type="evidence" value="ECO:0007669"/>
    <property type="project" value="TreeGrafter"/>
</dbReference>
<gene>
    <name evidence="10" type="ORF">BO97DRAFT_350924</name>
</gene>
<feature type="domain" description="Zn(2)-C6 fungal-type" evidence="9">
    <location>
        <begin position="27"/>
        <end position="58"/>
    </location>
</feature>
<evidence type="ECO:0000313" key="11">
    <source>
        <dbReference type="Proteomes" id="UP000248961"/>
    </source>
</evidence>
<dbReference type="GO" id="GO:0000981">
    <property type="term" value="F:DNA-binding transcription factor activity, RNA polymerase II-specific"/>
    <property type="evidence" value="ECO:0007669"/>
    <property type="project" value="InterPro"/>
</dbReference>
<dbReference type="GeneID" id="37196249"/>
<dbReference type="InterPro" id="IPR001138">
    <property type="entry name" value="Zn2Cys6_DnaBD"/>
</dbReference>
<feature type="compositionally biased region" description="Polar residues" evidence="8">
    <location>
        <begin position="719"/>
        <end position="729"/>
    </location>
</feature>
<dbReference type="PANTHER" id="PTHR31845">
    <property type="entry name" value="FINGER DOMAIN PROTEIN, PUTATIVE-RELATED"/>
    <property type="match status" value="1"/>
</dbReference>
<keyword evidence="5" id="KW-0238">DNA-binding</keyword>
<keyword evidence="11" id="KW-1185">Reference proteome</keyword>
<dbReference type="RefSeq" id="XP_025549015.1">
    <property type="nucleotide sequence ID" value="XM_025691960.1"/>
</dbReference>
<dbReference type="InterPro" id="IPR007219">
    <property type="entry name" value="XnlR_reg_dom"/>
</dbReference>
<comment type="subcellular location">
    <subcellularLocation>
        <location evidence="1">Nucleus</location>
    </subcellularLocation>
</comment>
<evidence type="ECO:0000256" key="6">
    <source>
        <dbReference type="ARBA" id="ARBA00023163"/>
    </source>
</evidence>
<reference evidence="10 11" key="1">
    <citation type="submission" date="2018-02" db="EMBL/GenBank/DDBJ databases">
        <title>The genomes of Aspergillus section Nigri reveals drivers in fungal speciation.</title>
        <authorList>
            <consortium name="DOE Joint Genome Institute"/>
            <person name="Vesth T.C."/>
            <person name="Nybo J."/>
            <person name="Theobald S."/>
            <person name="Brandl J."/>
            <person name="Frisvad J.C."/>
            <person name="Nielsen K.F."/>
            <person name="Lyhne E.K."/>
            <person name="Kogle M.E."/>
            <person name="Kuo A."/>
            <person name="Riley R."/>
            <person name="Clum A."/>
            <person name="Nolan M."/>
            <person name="Lipzen A."/>
            <person name="Salamov A."/>
            <person name="Henrissat B."/>
            <person name="Wiebenga A."/>
            <person name="De vries R.P."/>
            <person name="Grigoriev I.V."/>
            <person name="Mortensen U.H."/>
            <person name="Andersen M.R."/>
            <person name="Baker S.E."/>
        </authorList>
    </citation>
    <scope>NUCLEOTIDE SEQUENCE [LARGE SCALE GENOMIC DNA]</scope>
    <source>
        <strain evidence="10 11">CBS 101889</strain>
    </source>
</reference>
<dbReference type="Gene3D" id="4.10.240.10">
    <property type="entry name" value="Zn(2)-C6 fungal-type DNA-binding domain"/>
    <property type="match status" value="1"/>
</dbReference>
<dbReference type="GO" id="GO:0006351">
    <property type="term" value="P:DNA-templated transcription"/>
    <property type="evidence" value="ECO:0007669"/>
    <property type="project" value="InterPro"/>
</dbReference>
<evidence type="ECO:0000256" key="7">
    <source>
        <dbReference type="ARBA" id="ARBA00023242"/>
    </source>
</evidence>
<evidence type="ECO:0000313" key="10">
    <source>
        <dbReference type="EMBL" id="RAL09861.1"/>
    </source>
</evidence>
<keyword evidence="3" id="KW-0862">Zinc</keyword>
<dbReference type="EMBL" id="KZ824300">
    <property type="protein sequence ID" value="RAL09861.1"/>
    <property type="molecule type" value="Genomic_DNA"/>
</dbReference>
<evidence type="ECO:0000256" key="5">
    <source>
        <dbReference type="ARBA" id="ARBA00023125"/>
    </source>
</evidence>
<keyword evidence="2" id="KW-0479">Metal-binding</keyword>
<dbReference type="Pfam" id="PF04082">
    <property type="entry name" value="Fungal_trans"/>
    <property type="match status" value="1"/>
</dbReference>
<dbReference type="GO" id="GO:0001216">
    <property type="term" value="F:DNA-binding transcription activator activity"/>
    <property type="evidence" value="ECO:0007669"/>
    <property type="project" value="UniProtKB-ARBA"/>
</dbReference>
<dbReference type="AlphaFoldDB" id="A0A395HPK5"/>